<evidence type="ECO:0000313" key="3">
    <source>
        <dbReference type="EMBL" id="VDI70103.1"/>
    </source>
</evidence>
<dbReference type="CDD" id="cd09274">
    <property type="entry name" value="RNase_HI_RT_Ty3"/>
    <property type="match status" value="1"/>
</dbReference>
<gene>
    <name evidence="3" type="ORF">MGAL_10B057580</name>
</gene>
<evidence type="ECO:0008006" key="5">
    <source>
        <dbReference type="Google" id="ProtNLM"/>
    </source>
</evidence>
<evidence type="ECO:0000259" key="2">
    <source>
        <dbReference type="Pfam" id="PF17919"/>
    </source>
</evidence>
<dbReference type="InterPro" id="IPR043128">
    <property type="entry name" value="Rev_trsase/Diguanyl_cyclase"/>
</dbReference>
<sequence length="681" mass="79571">MDKLRAPEKLYVEDRNHADAWKRGKEEVELYIDLTMDAEDEKANVKMFLYLVGNQGREVYETLMFEHPPNDRTCIQVLQAFENHCNPKKNETVERYMFNMRNQRPDETFDKYITELKLLASTCKYGAINDSLVRDRIVCGISNSRMRERILRTLDLTFSFHLFQASAMFLGTGLLEGKYHLEFNENAQPVVHPPRKVPVAIKDQLQTELNRLCDMNIITQVTKPTPWVSSLVTVVKPNKLRVCIDPKHLNQYIKRSHYPLHTIDDLLPELSNAKIFSVVDAKNGFWHVQLDEESSYLTTFNTPFGRYRWLRMLFGITSAPEEYQRRQDQAVEGIPGIKSIIDDILIYGEGKTEEEAIKDHARKFRLLMERCRERNLKLNKDKLKLKMKEVKFICHFITTKGLKMDPEKVRAVLEMPKPTDVSGVRRLVGFVTYLSKFLPKLSHICEPLRKLTLKDSEFCWLENHDKALTEIKTLVTSEPVLKFYDPNMELTLQSDASETELGAAILQENQPIAYASRALTDTETRYAQIEKELLSVVYGLQKFHQYTYGRNLYVTSDHKPLESILKKPLHCAPKRLQRMMLQLQKYNIQLVYKPVKEMYLADTLSRAYLKDTHTESEIEEIEAINMIKDLAISEERHKEIQQHTETDTQLQKLKHAIQSGWPDIKSDVSHDIYIYILRHPR</sequence>
<accession>A0A8B6GWS7</accession>
<comment type="caution">
    <text evidence="3">The sequence shown here is derived from an EMBL/GenBank/DDBJ whole genome shotgun (WGS) entry which is preliminary data.</text>
</comment>
<proteinExistence type="predicted"/>
<dbReference type="Proteomes" id="UP000596742">
    <property type="component" value="Unassembled WGS sequence"/>
</dbReference>
<dbReference type="AlphaFoldDB" id="A0A8B6GWS7"/>
<dbReference type="OrthoDB" id="6089225at2759"/>
<reference evidence="3" key="1">
    <citation type="submission" date="2018-11" db="EMBL/GenBank/DDBJ databases">
        <authorList>
            <person name="Alioto T."/>
            <person name="Alioto T."/>
        </authorList>
    </citation>
    <scope>NUCLEOTIDE SEQUENCE</scope>
</reference>
<protein>
    <recommendedName>
        <fullName evidence="5">Reverse transcriptase domain-containing protein</fullName>
    </recommendedName>
</protein>
<feature type="domain" description="Reverse transcriptase/retrotransposon-derived protein RNase H-like" evidence="2">
    <location>
        <begin position="460"/>
        <end position="552"/>
    </location>
</feature>
<dbReference type="InterPro" id="IPR043502">
    <property type="entry name" value="DNA/RNA_pol_sf"/>
</dbReference>
<feature type="domain" description="Reverse transcriptase" evidence="1">
    <location>
        <begin position="237"/>
        <end position="393"/>
    </location>
</feature>
<dbReference type="Pfam" id="PF17919">
    <property type="entry name" value="RT_RNaseH_2"/>
    <property type="match status" value="1"/>
</dbReference>
<dbReference type="InterPro" id="IPR041577">
    <property type="entry name" value="RT_RNaseH_2"/>
</dbReference>
<dbReference type="Gene3D" id="3.30.70.270">
    <property type="match status" value="2"/>
</dbReference>
<dbReference type="FunFam" id="3.30.70.270:FF:000026">
    <property type="entry name" value="Transposon Ty3-G Gag-Pol polyprotein"/>
    <property type="match status" value="1"/>
</dbReference>
<dbReference type="CDD" id="cd01647">
    <property type="entry name" value="RT_LTR"/>
    <property type="match status" value="1"/>
</dbReference>
<dbReference type="PANTHER" id="PTHR37984">
    <property type="entry name" value="PROTEIN CBG26694"/>
    <property type="match status" value="1"/>
</dbReference>
<dbReference type="Gene3D" id="3.10.10.10">
    <property type="entry name" value="HIV Type 1 Reverse Transcriptase, subunit A, domain 1"/>
    <property type="match status" value="1"/>
</dbReference>
<evidence type="ECO:0000259" key="1">
    <source>
        <dbReference type="Pfam" id="PF00078"/>
    </source>
</evidence>
<dbReference type="PANTHER" id="PTHR37984:SF8">
    <property type="entry name" value="CCHC-TYPE DOMAIN-CONTAINING PROTEIN"/>
    <property type="match status" value="1"/>
</dbReference>
<organism evidence="3 4">
    <name type="scientific">Mytilus galloprovincialis</name>
    <name type="common">Mediterranean mussel</name>
    <dbReference type="NCBI Taxonomy" id="29158"/>
    <lineage>
        <taxon>Eukaryota</taxon>
        <taxon>Metazoa</taxon>
        <taxon>Spiralia</taxon>
        <taxon>Lophotrochozoa</taxon>
        <taxon>Mollusca</taxon>
        <taxon>Bivalvia</taxon>
        <taxon>Autobranchia</taxon>
        <taxon>Pteriomorphia</taxon>
        <taxon>Mytilida</taxon>
        <taxon>Mytiloidea</taxon>
        <taxon>Mytilidae</taxon>
        <taxon>Mytilinae</taxon>
        <taxon>Mytilus</taxon>
    </lineage>
</organism>
<dbReference type="SUPFAM" id="SSF56672">
    <property type="entry name" value="DNA/RNA polymerases"/>
    <property type="match status" value="1"/>
</dbReference>
<dbReference type="Pfam" id="PF00078">
    <property type="entry name" value="RVT_1"/>
    <property type="match status" value="1"/>
</dbReference>
<dbReference type="FunFam" id="3.10.20.370:FF:000001">
    <property type="entry name" value="Retrovirus-related Pol polyprotein from transposon 17.6-like protein"/>
    <property type="match status" value="1"/>
</dbReference>
<dbReference type="InterPro" id="IPR050951">
    <property type="entry name" value="Retrovirus_Pol_polyprotein"/>
</dbReference>
<name>A0A8B6GWS7_MYTGA</name>
<dbReference type="EMBL" id="UYJE01009108">
    <property type="protein sequence ID" value="VDI70103.1"/>
    <property type="molecule type" value="Genomic_DNA"/>
</dbReference>
<dbReference type="InterPro" id="IPR000477">
    <property type="entry name" value="RT_dom"/>
</dbReference>
<evidence type="ECO:0000313" key="4">
    <source>
        <dbReference type="Proteomes" id="UP000596742"/>
    </source>
</evidence>
<keyword evidence="4" id="KW-1185">Reference proteome</keyword>